<accession>A0A7Y6EWD7</accession>
<evidence type="ECO:0000256" key="1">
    <source>
        <dbReference type="SAM" id="MobiDB-lite"/>
    </source>
</evidence>
<evidence type="ECO:0000313" key="3">
    <source>
        <dbReference type="EMBL" id="NUU76330.1"/>
    </source>
</evidence>
<dbReference type="EMBL" id="JABMCB010000179">
    <property type="protein sequence ID" value="NUU76330.1"/>
    <property type="molecule type" value="Genomic_DNA"/>
</dbReference>
<keyword evidence="2" id="KW-0812">Transmembrane</keyword>
<feature type="region of interest" description="Disordered" evidence="1">
    <location>
        <begin position="97"/>
        <end position="134"/>
    </location>
</feature>
<dbReference type="RefSeq" id="WP_175396050.1">
    <property type="nucleotide sequence ID" value="NZ_JABMCB010000179.1"/>
</dbReference>
<gene>
    <name evidence="3" type="ORF">HP552_13930</name>
</gene>
<dbReference type="Proteomes" id="UP000526125">
    <property type="component" value="Unassembled WGS sequence"/>
</dbReference>
<protein>
    <submittedName>
        <fullName evidence="3">Uncharacterized protein</fullName>
    </submittedName>
</protein>
<feature type="transmembrane region" description="Helical" evidence="2">
    <location>
        <begin position="37"/>
        <end position="59"/>
    </location>
</feature>
<proteinExistence type="predicted"/>
<name>A0A7Y6EWD7_9BACL</name>
<keyword evidence="4" id="KW-1185">Reference proteome</keyword>
<evidence type="ECO:0000256" key="2">
    <source>
        <dbReference type="SAM" id="Phobius"/>
    </source>
</evidence>
<dbReference type="AlphaFoldDB" id="A0A7Y6EWD7"/>
<organism evidence="3 4">
    <name type="scientific">Paenibacillus xylanilyticus</name>
    <dbReference type="NCBI Taxonomy" id="248903"/>
    <lineage>
        <taxon>Bacteria</taxon>
        <taxon>Bacillati</taxon>
        <taxon>Bacillota</taxon>
        <taxon>Bacilli</taxon>
        <taxon>Bacillales</taxon>
        <taxon>Paenibacillaceae</taxon>
        <taxon>Paenibacillus</taxon>
    </lineage>
</organism>
<reference evidence="3 4" key="1">
    <citation type="submission" date="2020-05" db="EMBL/GenBank/DDBJ databases">
        <title>Genome Sequencing of Type Strains.</title>
        <authorList>
            <person name="Lemaire J.F."/>
            <person name="Inderbitzin P."/>
            <person name="Gregorio O.A."/>
            <person name="Collins S.B."/>
            <person name="Wespe N."/>
            <person name="Knight-Connoni V."/>
        </authorList>
    </citation>
    <scope>NUCLEOTIDE SEQUENCE [LARGE SCALE GENOMIC DNA]</scope>
    <source>
        <strain evidence="3 4">LMG 21957</strain>
    </source>
</reference>
<feature type="transmembrane region" description="Helical" evidence="2">
    <location>
        <begin position="6"/>
        <end position="25"/>
    </location>
</feature>
<comment type="caution">
    <text evidence="3">The sequence shown here is derived from an EMBL/GenBank/DDBJ whole genome shotgun (WGS) entry which is preliminary data.</text>
</comment>
<keyword evidence="2" id="KW-0472">Membrane</keyword>
<keyword evidence="2" id="KW-1133">Transmembrane helix</keyword>
<evidence type="ECO:0000313" key="4">
    <source>
        <dbReference type="Proteomes" id="UP000526125"/>
    </source>
</evidence>
<sequence>MMIGNYRINLGAGIVGFILTFFVAYSSNLLMTSLIRGLIGFVAWYALAFGLRWGLGLLLTSSAGSKGFDYDPPIGPEVRGSQVDIKLEDDGQELNDLLKNGQNASSGEEIPPSETKAPTGFAPLDPPKLVRTKDPEELAQAVRHLTDK</sequence>